<dbReference type="GO" id="GO:0000034">
    <property type="term" value="F:adenine deaminase activity"/>
    <property type="evidence" value="ECO:0007669"/>
    <property type="project" value="UniProtKB-UniRule"/>
</dbReference>
<evidence type="ECO:0000313" key="11">
    <source>
        <dbReference type="Proteomes" id="UP000029641"/>
    </source>
</evidence>
<evidence type="ECO:0000259" key="7">
    <source>
        <dbReference type="Pfam" id="PF01979"/>
    </source>
</evidence>
<dbReference type="OrthoDB" id="9775607at2"/>
<dbReference type="Pfam" id="PF13382">
    <property type="entry name" value="Adenine_deam_C"/>
    <property type="match status" value="1"/>
</dbReference>
<dbReference type="AlphaFoldDB" id="A0A090VT31"/>
<dbReference type="SUPFAM" id="SSF51338">
    <property type="entry name" value="Composite domain of metallo-dependent hydrolases"/>
    <property type="match status" value="1"/>
</dbReference>
<dbReference type="InterPro" id="IPR032466">
    <property type="entry name" value="Metal_Hydrolase"/>
</dbReference>
<gene>
    <name evidence="6" type="primary">ade</name>
    <name evidence="9" type="ORF">JCM19301_2797</name>
    <name evidence="10" type="ORF">JCM19538_1353</name>
</gene>
<dbReference type="Gene3D" id="3.20.20.140">
    <property type="entry name" value="Metal-dependent hydrolases"/>
    <property type="match status" value="1"/>
</dbReference>
<comment type="caution">
    <text evidence="9">The sequence shown here is derived from an EMBL/GenBank/DDBJ whole genome shotgun (WGS) entry which is preliminary data.</text>
</comment>
<evidence type="ECO:0000256" key="3">
    <source>
        <dbReference type="ARBA" id="ARBA00022801"/>
    </source>
</evidence>
<dbReference type="RefSeq" id="WP_042244603.1">
    <property type="nucleotide sequence ID" value="NZ_BBNR01000014.1"/>
</dbReference>
<comment type="similarity">
    <text evidence="1 6">Belongs to the metallo-dependent hydrolases superfamily. Adenine deaminase family.</text>
</comment>
<proteinExistence type="inferred from homology"/>
<evidence type="ECO:0000256" key="5">
    <source>
        <dbReference type="ARBA" id="ARBA00047720"/>
    </source>
</evidence>
<evidence type="ECO:0000313" key="10">
    <source>
        <dbReference type="EMBL" id="GAL89359.1"/>
    </source>
</evidence>
<keyword evidence="3 6" id="KW-0378">Hydrolase</keyword>
<dbReference type="PANTHER" id="PTHR11113:SF2">
    <property type="entry name" value="ADENINE DEAMINASE"/>
    <property type="match status" value="1"/>
</dbReference>
<evidence type="ECO:0000256" key="1">
    <source>
        <dbReference type="ARBA" id="ARBA00006773"/>
    </source>
</evidence>
<keyword evidence="4 6" id="KW-0464">Manganese</keyword>
<feature type="domain" description="Adenine deaminase C-terminal" evidence="8">
    <location>
        <begin position="367"/>
        <end position="532"/>
    </location>
</feature>
<name>A0A090VT31_9FLAO</name>
<evidence type="ECO:0000256" key="2">
    <source>
        <dbReference type="ARBA" id="ARBA00012782"/>
    </source>
</evidence>
<dbReference type="PANTHER" id="PTHR11113">
    <property type="entry name" value="N-ACETYLGLUCOSAMINE-6-PHOSPHATE DEACETYLASE"/>
    <property type="match status" value="1"/>
</dbReference>
<evidence type="ECO:0000259" key="8">
    <source>
        <dbReference type="Pfam" id="PF13382"/>
    </source>
</evidence>
<dbReference type="InterPro" id="IPR011059">
    <property type="entry name" value="Metal-dep_hydrolase_composite"/>
</dbReference>
<evidence type="ECO:0000256" key="4">
    <source>
        <dbReference type="ARBA" id="ARBA00023211"/>
    </source>
</evidence>
<dbReference type="InterPro" id="IPR006680">
    <property type="entry name" value="Amidohydro-rel"/>
</dbReference>
<keyword evidence="12" id="KW-1185">Reference proteome</keyword>
<dbReference type="InterPro" id="IPR026912">
    <property type="entry name" value="Adenine_deam_C"/>
</dbReference>
<dbReference type="Gene3D" id="2.30.40.10">
    <property type="entry name" value="Urease, subunit C, domain 1"/>
    <property type="match status" value="1"/>
</dbReference>
<reference evidence="12" key="1">
    <citation type="journal article" date="2014" name="Genome Announc.">
        <title>Draft Genome Sequence of Marine Flavobacterium Jejuia pallidilutea Strain 11shimoA1 and Pigmentation Mutants.</title>
        <authorList>
            <person name="Takatani N."/>
            <person name="Nakanishi M."/>
            <person name="Meirelles P."/>
            <person name="Mino S."/>
            <person name="Suda W."/>
            <person name="Oshima K."/>
            <person name="Hattori M."/>
            <person name="Ohkuma M."/>
            <person name="Hosokawa M."/>
            <person name="Miyashita K."/>
            <person name="Thompson F.L."/>
            <person name="Niwa A."/>
            <person name="Sawabe T."/>
            <person name="Sawabe T."/>
        </authorList>
    </citation>
    <scope>NUCLEOTIDE SEQUENCE [LARGE SCALE GENOMIC DNA]</scope>
    <source>
        <strain evidence="12">JCM 19538</strain>
    </source>
</reference>
<comment type="cofactor">
    <cofactor evidence="6">
        <name>Mn(2+)</name>
        <dbReference type="ChEBI" id="CHEBI:29035"/>
    </cofactor>
</comment>
<dbReference type="Proteomes" id="UP000030184">
    <property type="component" value="Unassembled WGS sequence"/>
</dbReference>
<protein>
    <recommendedName>
        <fullName evidence="2 6">Adenine deaminase</fullName>
        <shortName evidence="6">Adenase</shortName>
        <shortName evidence="6">Adenine aminase</shortName>
        <ecNumber evidence="2 6">3.5.4.2</ecNumber>
    </recommendedName>
</protein>
<dbReference type="HAMAP" id="MF_01518">
    <property type="entry name" value="Adenine_deamin"/>
    <property type="match status" value="1"/>
</dbReference>
<feature type="domain" description="Amidohydrolase-related" evidence="7">
    <location>
        <begin position="40"/>
        <end position="320"/>
    </location>
</feature>
<dbReference type="SUPFAM" id="SSF51556">
    <property type="entry name" value="Metallo-dependent hydrolases"/>
    <property type="match status" value="1"/>
</dbReference>
<dbReference type="EC" id="3.5.4.2" evidence="2 6"/>
<accession>A0A090VT31</accession>
<dbReference type="EMBL" id="BBNY01000008">
    <property type="protein sequence ID" value="GAL89359.1"/>
    <property type="molecule type" value="Genomic_DNA"/>
</dbReference>
<dbReference type="Pfam" id="PF01979">
    <property type="entry name" value="Amidohydro_1"/>
    <property type="match status" value="1"/>
</dbReference>
<sequence>MKLQGNIVDIQNKRIYKGEVTFKNGIITSVIEKAHNVNHYILPGFIDAHIHIESSMLVPSEFARIAVKHGTVATVSDPHEIANVLGVAGVEFMIENGKKVPFKFNFGAPSCVPATNFESAGATIDSEAIKTLLQNPDIKYLAEMMNYPGVLFEDEEVLKKIAWAKHYKKPVDGHAPGVMGDDISKYIDAGISTDHECFTHDEALDKLQKGMKILIREGSAAKNFDALIGLLPEHFLNIMFCSDDKHPDDLMLGHINQLCARAISKGIDVFKVLQAACVNPVKHYGLDVGLLQVGDAADVIVVEDLKDFKTLKTYINGELVFNNGTSLIAPVVFKNLNNFNCETKVVSDFRFESSTAQIQVIEALEGQLVTNKLIEKATIKNGNLISNTNNDILKMAVVNRYENKPPAIAFIKNFGLKAGAIASSVGHDSHNIIVVGASDEAICSAVNLIIENKGGICAVSDSKEKIVPLPVAGIMSDKDATTIGKAYAQLNTFAKQLGSTLNAPYMTLSFMALLVIPSLKLSDKGLFNGKDFKFVSLEL</sequence>
<dbReference type="CDD" id="cd01295">
    <property type="entry name" value="AdeC"/>
    <property type="match status" value="1"/>
</dbReference>
<organism evidence="9 11">
    <name type="scientific">Jejuia pallidilutea</name>
    <dbReference type="NCBI Taxonomy" id="504487"/>
    <lineage>
        <taxon>Bacteria</taxon>
        <taxon>Pseudomonadati</taxon>
        <taxon>Bacteroidota</taxon>
        <taxon>Flavobacteriia</taxon>
        <taxon>Flavobacteriales</taxon>
        <taxon>Flavobacteriaceae</taxon>
        <taxon>Jejuia</taxon>
    </lineage>
</organism>
<dbReference type="InterPro" id="IPR006679">
    <property type="entry name" value="Adenine_deam"/>
</dbReference>
<dbReference type="eggNOG" id="COG1001">
    <property type="taxonomic scope" value="Bacteria"/>
</dbReference>
<evidence type="ECO:0000313" key="9">
    <source>
        <dbReference type="EMBL" id="GAL67885.1"/>
    </source>
</evidence>
<comment type="catalytic activity">
    <reaction evidence="5 6">
        <text>adenine + H2O + H(+) = hypoxanthine + NH4(+)</text>
        <dbReference type="Rhea" id="RHEA:23688"/>
        <dbReference type="ChEBI" id="CHEBI:15377"/>
        <dbReference type="ChEBI" id="CHEBI:15378"/>
        <dbReference type="ChEBI" id="CHEBI:16708"/>
        <dbReference type="ChEBI" id="CHEBI:17368"/>
        <dbReference type="ChEBI" id="CHEBI:28938"/>
        <dbReference type="EC" id="3.5.4.2"/>
    </reaction>
</comment>
<dbReference type="GO" id="GO:0006146">
    <property type="term" value="P:adenine catabolic process"/>
    <property type="evidence" value="ECO:0007669"/>
    <property type="project" value="InterPro"/>
</dbReference>
<dbReference type="STRING" id="504487.JCM19538_1353"/>
<dbReference type="Proteomes" id="UP000029641">
    <property type="component" value="Unassembled WGS sequence"/>
</dbReference>
<dbReference type="NCBIfam" id="TIGR01178">
    <property type="entry name" value="ade"/>
    <property type="match status" value="1"/>
</dbReference>
<dbReference type="EMBL" id="BBNR01000014">
    <property type="protein sequence ID" value="GAL67885.1"/>
    <property type="molecule type" value="Genomic_DNA"/>
</dbReference>
<evidence type="ECO:0000313" key="12">
    <source>
        <dbReference type="Proteomes" id="UP000030184"/>
    </source>
</evidence>
<evidence type="ECO:0000256" key="6">
    <source>
        <dbReference type="HAMAP-Rule" id="MF_01518"/>
    </source>
</evidence>